<dbReference type="EMBL" id="CAJNDS010002581">
    <property type="protein sequence ID" value="CAE7533611.1"/>
    <property type="molecule type" value="Genomic_DNA"/>
</dbReference>
<proteinExistence type="predicted"/>
<evidence type="ECO:0000313" key="2">
    <source>
        <dbReference type="Proteomes" id="UP000604046"/>
    </source>
</evidence>
<organism evidence="1 2">
    <name type="scientific">Symbiodinium natans</name>
    <dbReference type="NCBI Taxonomy" id="878477"/>
    <lineage>
        <taxon>Eukaryota</taxon>
        <taxon>Sar</taxon>
        <taxon>Alveolata</taxon>
        <taxon>Dinophyceae</taxon>
        <taxon>Suessiales</taxon>
        <taxon>Symbiodiniaceae</taxon>
        <taxon>Symbiodinium</taxon>
    </lineage>
</organism>
<protein>
    <submittedName>
        <fullName evidence="1">Uncharacterized protein</fullName>
    </submittedName>
</protein>
<dbReference type="Proteomes" id="UP000604046">
    <property type="component" value="Unassembled WGS sequence"/>
</dbReference>
<keyword evidence="2" id="KW-1185">Reference proteome</keyword>
<comment type="caution">
    <text evidence="1">The sequence shown here is derived from an EMBL/GenBank/DDBJ whole genome shotgun (WGS) entry which is preliminary data.</text>
</comment>
<dbReference type="AlphaFoldDB" id="A0A812TRP4"/>
<accession>A0A812TRP4</accession>
<name>A0A812TRP4_9DINO</name>
<evidence type="ECO:0000313" key="1">
    <source>
        <dbReference type="EMBL" id="CAE7533611.1"/>
    </source>
</evidence>
<sequence length="134" mass="14962">MFPDECQVLTPEVHRHLQARWSLWFDQTRCVDGVSMADQECLSSGRVSRRPDPLRMQACKLMMVCRSDSPSVPSISSELPHIPNSAAIYTCKPQKGSKPWALGEGVSKPCMQAGEQNVLRNMEPAPGRAAHRWS</sequence>
<gene>
    <name evidence="1" type="ORF">SNAT2548_LOCUS29901</name>
</gene>
<reference evidence="1" key="1">
    <citation type="submission" date="2021-02" db="EMBL/GenBank/DDBJ databases">
        <authorList>
            <person name="Dougan E. K."/>
            <person name="Rhodes N."/>
            <person name="Thang M."/>
            <person name="Chan C."/>
        </authorList>
    </citation>
    <scope>NUCLEOTIDE SEQUENCE</scope>
</reference>